<keyword evidence="3" id="KW-1185">Reference proteome</keyword>
<protein>
    <submittedName>
        <fullName evidence="2">Uncharacterized protein</fullName>
    </submittedName>
</protein>
<feature type="compositionally biased region" description="Polar residues" evidence="1">
    <location>
        <begin position="468"/>
        <end position="489"/>
    </location>
</feature>
<feature type="region of interest" description="Disordered" evidence="1">
    <location>
        <begin position="234"/>
        <end position="372"/>
    </location>
</feature>
<name>A0AA88GCD2_NAELO</name>
<feature type="compositionally biased region" description="Basic residues" evidence="1">
    <location>
        <begin position="1124"/>
        <end position="1136"/>
    </location>
</feature>
<reference evidence="2 3" key="1">
    <citation type="journal article" date="2018" name="BMC Genomics">
        <title>The genome of Naegleria lovaniensis, the basis for a comparative approach to unravel pathogenicity factors of the human pathogenic amoeba N. fowleri.</title>
        <authorList>
            <person name="Liechti N."/>
            <person name="Schurch N."/>
            <person name="Bruggmann R."/>
            <person name="Wittwer M."/>
        </authorList>
    </citation>
    <scope>NUCLEOTIDE SEQUENCE [LARGE SCALE GENOMIC DNA]</scope>
    <source>
        <strain evidence="2 3">ATCC 30569</strain>
    </source>
</reference>
<sequence length="1224" mass="136968">MTAVRKNPLRINNPNNIPSILTRDTNVTDTSPLPSTNNVVLVGTSISNVNNNTTPSHHGQQKKITLNNISSFDLDLKSELRPSSATFDLVDGRKSNVKEENQDIFDHEDETVWEDEVVSRKTSQTTALQQLQSSQNTNVNNMRSSRQLSSSLINIANASTSNNISPKASLLTRKSSNTSFPSISNGSSSLRQSIASVNKFTSLTPISTSSSSAYKTPSPTLYEMVDTVSSVSRPASVCSNHSTDHQQKEDESFVASTPLNTATERSVTREGGTRSSQSRRSSITRSPHPFDNQLTTTNNSSTPDSLPVISSPSTDHKLPSVRPTSLKKSTVYGKSDILSTQQQEATTPQPVQLPISNSSRTPSQIKKSSSPLSVQEINMLTQFKVKKASPSTKSPQPVLHPLHGKRSLKVPLTPSIENDTTSDITAPITTNTSLHDEEIAPTQSDHQIITTRPSSDLVPHTIRHFSEDISSTSPQTPTHVQNSASSTILSPAKTKTPLIISKKTVSQLDDKPQQVNNEPMTKEQLKEIALVDIFPNGFDTSNKKIKYQQTSDQELTYTDVVNELKTLSNRVVMLKRTESGKKNSFKNLYHFQNNHPAMDEINNFEVEKMEKRIKRLNYYRKILKNGLSGWSDYKSERDSYVALRRSSLAEEGFSNVEMSKEEEEVEIKRFDDEYRRFKQRLNPEMSTKFVKAVERVDPHEVASSLLENLFSRSDKIKSEEDKVVEKEKLTAEISRWKQRWSPATTPKRSAQASTSPKSFSELTSSSDDSIFSDSEGDEYESESTSESEKDDGEGDDDFEIVIINDLEPQDEDGFFLTSTFSDLSNETLNQVDSRKLLKAIVDASRKEAKVALTKPSLLQAKQQPGMTPLILTPSISVPKKEHEQYKVLPRLSPKRNAGMSFDFTPSSSDALRTTVDENFVMKVNVRESRVISANNLSRYHGKEVEENMPQKLSSLEPPSEREIGVYHRAPSPSASDLVRRSREVAMVTNENGRLRQSSFNATEDTNLGSSVMTSSDQLLNESSFLAESLEQNGTIDWKKEAGMMQQKRRTSVCEKVSDEDDMVLMNDEEKTKRAEDGDVIMTESLATFDDLSSPQTMGEADKQKFQFNQLLQHLNSEVEYSEKTKKKKKKHKKHSVKSIETVRNDESRPESPTNTRHDNDIIEEDPNMTITSDQQQLFQLPPDGSKKLIIELDELLGIGAHGKVFKGFIPNYITNTKTQWPLRS</sequence>
<dbReference type="RefSeq" id="XP_044544174.1">
    <property type="nucleotide sequence ID" value="XM_044685911.1"/>
</dbReference>
<dbReference type="Proteomes" id="UP000816034">
    <property type="component" value="Unassembled WGS sequence"/>
</dbReference>
<feature type="compositionally biased region" description="Acidic residues" evidence="1">
    <location>
        <begin position="774"/>
        <end position="795"/>
    </location>
</feature>
<proteinExistence type="predicted"/>
<comment type="caution">
    <text evidence="2">The sequence shown here is derived from an EMBL/GenBank/DDBJ whole genome shotgun (WGS) entry which is preliminary data.</text>
</comment>
<evidence type="ECO:0000313" key="3">
    <source>
        <dbReference type="Proteomes" id="UP000816034"/>
    </source>
</evidence>
<feature type="compositionally biased region" description="Basic and acidic residues" evidence="1">
    <location>
        <begin position="242"/>
        <end position="251"/>
    </location>
</feature>
<dbReference type="EMBL" id="PYSW02000041">
    <property type="protein sequence ID" value="KAG2375000.1"/>
    <property type="molecule type" value="Genomic_DNA"/>
</dbReference>
<feature type="compositionally biased region" description="Polar residues" evidence="1">
    <location>
        <begin position="741"/>
        <end position="757"/>
    </location>
</feature>
<gene>
    <name evidence="2" type="ORF">C9374_010374</name>
</gene>
<feature type="compositionally biased region" description="Low complexity" evidence="1">
    <location>
        <begin position="758"/>
        <end position="773"/>
    </location>
</feature>
<evidence type="ECO:0000256" key="1">
    <source>
        <dbReference type="SAM" id="MobiDB-lite"/>
    </source>
</evidence>
<accession>A0AA88GCD2</accession>
<feature type="compositionally biased region" description="Polar residues" evidence="1">
    <location>
        <begin position="292"/>
        <end position="313"/>
    </location>
</feature>
<dbReference type="AlphaFoldDB" id="A0AA88GCD2"/>
<organism evidence="2 3">
    <name type="scientific">Naegleria lovaniensis</name>
    <name type="common">Amoeba</name>
    <dbReference type="NCBI Taxonomy" id="51637"/>
    <lineage>
        <taxon>Eukaryota</taxon>
        <taxon>Discoba</taxon>
        <taxon>Heterolobosea</taxon>
        <taxon>Tetramitia</taxon>
        <taxon>Eutetramitia</taxon>
        <taxon>Vahlkampfiidae</taxon>
        <taxon>Naegleria</taxon>
    </lineage>
</organism>
<evidence type="ECO:0000313" key="2">
    <source>
        <dbReference type="EMBL" id="KAG2375000.1"/>
    </source>
</evidence>
<feature type="compositionally biased region" description="Basic and acidic residues" evidence="1">
    <location>
        <begin position="1140"/>
        <end position="1160"/>
    </location>
</feature>
<feature type="region of interest" description="Disordered" evidence="1">
    <location>
        <begin position="468"/>
        <end position="490"/>
    </location>
</feature>
<feature type="region of interest" description="Disordered" evidence="1">
    <location>
        <begin position="740"/>
        <end position="795"/>
    </location>
</feature>
<dbReference type="GeneID" id="68102828"/>
<feature type="compositionally biased region" description="Low complexity" evidence="1">
    <location>
        <begin position="274"/>
        <end position="286"/>
    </location>
</feature>
<feature type="compositionally biased region" description="Polar residues" evidence="1">
    <location>
        <begin position="254"/>
        <end position="265"/>
    </location>
</feature>
<feature type="compositionally biased region" description="Polar residues" evidence="1">
    <location>
        <begin position="337"/>
        <end position="372"/>
    </location>
</feature>
<feature type="region of interest" description="Disordered" evidence="1">
    <location>
        <begin position="1119"/>
        <end position="1161"/>
    </location>
</feature>